<dbReference type="Pfam" id="PF00015">
    <property type="entry name" value="MCPsignal"/>
    <property type="match status" value="1"/>
</dbReference>
<proteinExistence type="inferred from homology"/>
<dbReference type="EMBL" id="FOOQ01000001">
    <property type="protein sequence ID" value="SFF84831.1"/>
    <property type="molecule type" value="Genomic_DNA"/>
</dbReference>
<dbReference type="RefSeq" id="WP_092887948.1">
    <property type="nucleotide sequence ID" value="NZ_FOOQ01000001.1"/>
</dbReference>
<dbReference type="InterPro" id="IPR004090">
    <property type="entry name" value="Chemotax_Me-accpt_rcpt"/>
</dbReference>
<evidence type="ECO:0000256" key="5">
    <source>
        <dbReference type="SAM" id="Phobius"/>
    </source>
</evidence>
<feature type="region of interest" description="Disordered" evidence="4">
    <location>
        <begin position="527"/>
        <end position="547"/>
    </location>
</feature>
<keyword evidence="5" id="KW-0812">Transmembrane</keyword>
<evidence type="ECO:0000256" key="3">
    <source>
        <dbReference type="PROSITE-ProRule" id="PRU00284"/>
    </source>
</evidence>
<feature type="transmembrane region" description="Helical" evidence="5">
    <location>
        <begin position="56"/>
        <end position="76"/>
    </location>
</feature>
<dbReference type="SUPFAM" id="SSF58104">
    <property type="entry name" value="Methyl-accepting chemotaxis protein (MCP) signaling domain"/>
    <property type="match status" value="1"/>
</dbReference>
<dbReference type="Gene3D" id="1.10.287.950">
    <property type="entry name" value="Methyl-accepting chemotaxis protein"/>
    <property type="match status" value="1"/>
</dbReference>
<dbReference type="OrthoDB" id="8523at2157"/>
<keyword evidence="1 3" id="KW-0807">Transducer</keyword>
<feature type="domain" description="HAMP" evidence="7">
    <location>
        <begin position="78"/>
        <end position="131"/>
    </location>
</feature>
<dbReference type="STRING" id="553467.SAMN04488063_0513"/>
<dbReference type="InterPro" id="IPR003660">
    <property type="entry name" value="HAMP_dom"/>
</dbReference>
<dbReference type="PRINTS" id="PR00260">
    <property type="entry name" value="CHEMTRNSDUCR"/>
</dbReference>
<dbReference type="Pfam" id="PF00672">
    <property type="entry name" value="HAMP"/>
    <property type="match status" value="1"/>
</dbReference>
<name>A0A1I2M6J7_9EURY</name>
<dbReference type="Gene3D" id="6.10.340.10">
    <property type="match status" value="1"/>
</dbReference>
<dbReference type="Proteomes" id="UP000198876">
    <property type="component" value="Unassembled WGS sequence"/>
</dbReference>
<feature type="domain" description="HAMP" evidence="7">
    <location>
        <begin position="170"/>
        <end position="226"/>
    </location>
</feature>
<dbReference type="PROSITE" id="PS50111">
    <property type="entry name" value="CHEMOTAXIS_TRANSDUC_2"/>
    <property type="match status" value="1"/>
</dbReference>
<evidence type="ECO:0000259" key="7">
    <source>
        <dbReference type="PROSITE" id="PS50885"/>
    </source>
</evidence>
<evidence type="ECO:0000313" key="8">
    <source>
        <dbReference type="EMBL" id="SFF84831.1"/>
    </source>
</evidence>
<keyword evidence="5" id="KW-1133">Transmembrane helix</keyword>
<dbReference type="PANTHER" id="PTHR32089">
    <property type="entry name" value="METHYL-ACCEPTING CHEMOTAXIS PROTEIN MCPB"/>
    <property type="match status" value="1"/>
</dbReference>
<feature type="transmembrane region" description="Helical" evidence="5">
    <location>
        <begin position="28"/>
        <end position="50"/>
    </location>
</feature>
<evidence type="ECO:0000313" key="9">
    <source>
        <dbReference type="Proteomes" id="UP000198876"/>
    </source>
</evidence>
<organism evidence="8 9">
    <name type="scientific">Halopelagius inordinatus</name>
    <dbReference type="NCBI Taxonomy" id="553467"/>
    <lineage>
        <taxon>Archaea</taxon>
        <taxon>Methanobacteriati</taxon>
        <taxon>Methanobacteriota</taxon>
        <taxon>Stenosarchaea group</taxon>
        <taxon>Halobacteria</taxon>
        <taxon>Halobacteriales</taxon>
        <taxon>Haloferacaceae</taxon>
    </lineage>
</organism>
<dbReference type="SMART" id="SM00304">
    <property type="entry name" value="HAMP"/>
    <property type="match status" value="3"/>
</dbReference>
<sequence>MNLLASYERLLWGTMDALGVSRSLARKVMTAVGIQFGVSVAQAALPALVAGRTRTALSAVLFVGAFVAFANTVLVVRRDVVSPVDRLSESAAAVAAGDLSTPPPEANGEDEIARLVSDFGDMHAHLRTVSEQATALADREFDDPVLDESLPGEFGDALDRMAADLASHTRNLRRLVDAFGEATERAAEGDLTARLPAEAVGTDDERYAEVARSYNEFVGELSDTVAEVRSFAVEVAAMADEAQSHVERANEASEEVAAAVGEISDGATTQTDHLQTVAGELSTLSATVEEIAASADEVAGRVETAADRGRSGRDVAAEAMAELDAVESQIDETAAAVGGLAERIEEVDEIAAFIEDVGSQTDLLAVNAAIEAARAGEAGDGFGVVAEEVKALAAETRDSAEEVSALVEDVTDRSEETLATVRETNRKVADSVETVESAIEEFEAIVAAVEEVDSSVHEVSRATDQQASTSQDVAARVDDVANISEETAARSASAADAADRQAESVDELADRATGLSGRAAALESLVEQFELPDDAESRERAPSPADD</sequence>
<reference evidence="9" key="1">
    <citation type="submission" date="2016-10" db="EMBL/GenBank/DDBJ databases">
        <authorList>
            <person name="Varghese N."/>
            <person name="Submissions S."/>
        </authorList>
    </citation>
    <scope>NUCLEOTIDE SEQUENCE [LARGE SCALE GENOMIC DNA]</scope>
    <source>
        <strain evidence="9">CGMCC 1.7739</strain>
    </source>
</reference>
<accession>A0A1I2M6J7</accession>
<dbReference type="SMART" id="SM00283">
    <property type="entry name" value="MA"/>
    <property type="match status" value="1"/>
</dbReference>
<dbReference type="GO" id="GO:0007165">
    <property type="term" value="P:signal transduction"/>
    <property type="evidence" value="ECO:0007669"/>
    <property type="project" value="UniProtKB-KW"/>
</dbReference>
<protein>
    <submittedName>
        <fullName evidence="8">Methyl-accepting chemotaxis protein</fullName>
    </submittedName>
</protein>
<dbReference type="PROSITE" id="PS50885">
    <property type="entry name" value="HAMP"/>
    <property type="match status" value="2"/>
</dbReference>
<evidence type="ECO:0000256" key="4">
    <source>
        <dbReference type="SAM" id="MobiDB-lite"/>
    </source>
</evidence>
<gene>
    <name evidence="8" type="ORF">SAMN04488063_0513</name>
</gene>
<keyword evidence="9" id="KW-1185">Reference proteome</keyword>
<dbReference type="CDD" id="cd11386">
    <property type="entry name" value="MCP_signal"/>
    <property type="match status" value="1"/>
</dbReference>
<evidence type="ECO:0000256" key="2">
    <source>
        <dbReference type="ARBA" id="ARBA00029447"/>
    </source>
</evidence>
<keyword evidence="5" id="KW-0472">Membrane</keyword>
<feature type="region of interest" description="Disordered" evidence="4">
    <location>
        <begin position="487"/>
        <end position="511"/>
    </location>
</feature>
<dbReference type="InterPro" id="IPR004089">
    <property type="entry name" value="MCPsignal_dom"/>
</dbReference>
<evidence type="ECO:0000256" key="1">
    <source>
        <dbReference type="ARBA" id="ARBA00023224"/>
    </source>
</evidence>
<dbReference type="PANTHER" id="PTHR32089:SF112">
    <property type="entry name" value="LYSOZYME-LIKE PROTEIN-RELATED"/>
    <property type="match status" value="1"/>
</dbReference>
<dbReference type="SUPFAM" id="SSF158472">
    <property type="entry name" value="HAMP domain-like"/>
    <property type="match status" value="1"/>
</dbReference>
<feature type="domain" description="Methyl-accepting transducer" evidence="6">
    <location>
        <begin position="245"/>
        <end position="481"/>
    </location>
</feature>
<dbReference type="AlphaFoldDB" id="A0A1I2M6J7"/>
<evidence type="ECO:0000259" key="6">
    <source>
        <dbReference type="PROSITE" id="PS50111"/>
    </source>
</evidence>
<dbReference type="GO" id="GO:0006935">
    <property type="term" value="P:chemotaxis"/>
    <property type="evidence" value="ECO:0007669"/>
    <property type="project" value="InterPro"/>
</dbReference>
<dbReference type="GO" id="GO:0004888">
    <property type="term" value="F:transmembrane signaling receptor activity"/>
    <property type="evidence" value="ECO:0007669"/>
    <property type="project" value="InterPro"/>
</dbReference>
<dbReference type="GO" id="GO:0016020">
    <property type="term" value="C:membrane"/>
    <property type="evidence" value="ECO:0007669"/>
    <property type="project" value="InterPro"/>
</dbReference>
<comment type="similarity">
    <text evidence="2">Belongs to the methyl-accepting chemotaxis (MCP) protein family.</text>
</comment>
<dbReference type="CDD" id="cd06225">
    <property type="entry name" value="HAMP"/>
    <property type="match status" value="2"/>
</dbReference>